<protein>
    <recommendedName>
        <fullName evidence="2">Thioredoxin domain-containing protein</fullName>
    </recommendedName>
</protein>
<name>A0A4D9D6P5_9STRA</name>
<evidence type="ECO:0000259" key="2">
    <source>
        <dbReference type="Pfam" id="PF00085"/>
    </source>
</evidence>
<dbReference type="SUPFAM" id="SSF52833">
    <property type="entry name" value="Thioredoxin-like"/>
    <property type="match status" value="1"/>
</dbReference>
<evidence type="ECO:0000313" key="3">
    <source>
        <dbReference type="EMBL" id="TFJ85125.1"/>
    </source>
</evidence>
<proteinExistence type="predicted"/>
<dbReference type="CDD" id="cd02989">
    <property type="entry name" value="Phd_like_TxnDC9"/>
    <property type="match status" value="1"/>
</dbReference>
<evidence type="ECO:0000313" key="4">
    <source>
        <dbReference type="Proteomes" id="UP000355283"/>
    </source>
</evidence>
<gene>
    <name evidence="3" type="ORF">NSK_003548</name>
</gene>
<dbReference type="Gene3D" id="3.40.30.10">
    <property type="entry name" value="Glutaredoxin"/>
    <property type="match status" value="1"/>
</dbReference>
<dbReference type="InterPro" id="IPR036249">
    <property type="entry name" value="Thioredoxin-like_sf"/>
</dbReference>
<comment type="caution">
    <text evidence="3">The sequence shown here is derived from an EMBL/GenBank/DDBJ whole genome shotgun (WGS) entry which is preliminary data.</text>
</comment>
<feature type="compositionally biased region" description="Gly residues" evidence="1">
    <location>
        <begin position="209"/>
        <end position="219"/>
    </location>
</feature>
<feature type="domain" description="Thioredoxin" evidence="2">
    <location>
        <begin position="74"/>
        <end position="158"/>
    </location>
</feature>
<dbReference type="AlphaFoldDB" id="A0A4D9D6P5"/>
<organism evidence="3 4">
    <name type="scientific">Nannochloropsis salina CCMP1776</name>
    <dbReference type="NCBI Taxonomy" id="1027361"/>
    <lineage>
        <taxon>Eukaryota</taxon>
        <taxon>Sar</taxon>
        <taxon>Stramenopiles</taxon>
        <taxon>Ochrophyta</taxon>
        <taxon>Eustigmatophyceae</taxon>
        <taxon>Eustigmatales</taxon>
        <taxon>Monodopsidaceae</taxon>
        <taxon>Microchloropsis</taxon>
        <taxon>Microchloropsis salina</taxon>
    </lineage>
</organism>
<evidence type="ECO:0000256" key="1">
    <source>
        <dbReference type="SAM" id="MobiDB-lite"/>
    </source>
</evidence>
<dbReference type="OrthoDB" id="10257948at2759"/>
<dbReference type="Proteomes" id="UP000355283">
    <property type="component" value="Unassembled WGS sequence"/>
</dbReference>
<dbReference type="Pfam" id="PF00085">
    <property type="entry name" value="Thioredoxin"/>
    <property type="match status" value="1"/>
</dbReference>
<dbReference type="EMBL" id="SDOX01000016">
    <property type="protein sequence ID" value="TFJ85125.1"/>
    <property type="molecule type" value="Genomic_DNA"/>
</dbReference>
<accession>A0A4D9D6P5</accession>
<keyword evidence="4" id="KW-1185">Reference proteome</keyword>
<feature type="compositionally biased region" description="Polar residues" evidence="1">
    <location>
        <begin position="221"/>
        <end position="235"/>
    </location>
</feature>
<dbReference type="PANTHER" id="PTHR21148">
    <property type="entry name" value="THIOREDOXIN DOMAIN-CONTAINING PROTEIN 9"/>
    <property type="match status" value="1"/>
</dbReference>
<sequence>METEVFQEVASQQILQLAQEEEAKLDREILKLETLNEDDFDNLRQRRLEKLKKAEQQKHIYKQLGHGEYAELASQQEFFDAAKHSPRVVCHFYRPTTKYCQVVDFHMARLAVRHIETRFCKINAEKSPYLVEKLNVYMMPTIVCIKDQKTTHHIKGLDELGGTDEFSSDMFAYVLSSHNVLNYDGGRPDSPTQAAKKKGVNSIRMAMTGPGGLAPGRRGGNSSIRDGLTETQYDSDGSAEDDVF</sequence>
<dbReference type="InterPro" id="IPR013766">
    <property type="entry name" value="Thioredoxin_domain"/>
</dbReference>
<reference evidence="3 4" key="1">
    <citation type="submission" date="2019-01" db="EMBL/GenBank/DDBJ databases">
        <title>Nuclear Genome Assembly of the Microalgal Biofuel strain Nannochloropsis salina CCMP1776.</title>
        <authorList>
            <person name="Hovde B."/>
        </authorList>
    </citation>
    <scope>NUCLEOTIDE SEQUENCE [LARGE SCALE GENOMIC DNA]</scope>
    <source>
        <strain evidence="3 4">CCMP1776</strain>
    </source>
</reference>
<feature type="region of interest" description="Disordered" evidence="1">
    <location>
        <begin position="184"/>
        <end position="244"/>
    </location>
</feature>